<evidence type="ECO:0000313" key="1">
    <source>
        <dbReference type="EMBL" id="TYK34195.1"/>
    </source>
</evidence>
<proteinExistence type="predicted"/>
<gene>
    <name evidence="1" type="ORF">FNJ60_05550</name>
</gene>
<dbReference type="EMBL" id="VKLW01000009">
    <property type="protein sequence ID" value="TYK34195.1"/>
    <property type="molecule type" value="Genomic_DNA"/>
</dbReference>
<evidence type="ECO:0008006" key="3">
    <source>
        <dbReference type="Google" id="ProtNLM"/>
    </source>
</evidence>
<reference evidence="1 2" key="1">
    <citation type="submission" date="2019-07" db="EMBL/GenBank/DDBJ databases">
        <title>Draft Genome Sequences of Bacteroides pyogenes Strains Isolated from the Uterus Holstein Dairy Cows with Metritis.</title>
        <authorList>
            <person name="Cunha F."/>
            <person name="Galvao K.N."/>
            <person name="Jeon S.J."/>
            <person name="Jeong K.C."/>
        </authorList>
    </citation>
    <scope>NUCLEOTIDE SEQUENCE [LARGE SCALE GENOMIC DNA]</scope>
    <source>
        <strain evidence="1 2">KG-31</strain>
    </source>
</reference>
<name>A0A5D3EGL4_9BACE</name>
<comment type="caution">
    <text evidence="1">The sequence shown here is derived from an EMBL/GenBank/DDBJ whole genome shotgun (WGS) entry which is preliminary data.</text>
</comment>
<dbReference type="AlphaFoldDB" id="A0A5D3EGL4"/>
<accession>A0A5D3EGL4</accession>
<dbReference type="Proteomes" id="UP000324383">
    <property type="component" value="Unassembled WGS sequence"/>
</dbReference>
<organism evidence="1 2">
    <name type="scientific">Bacteroides pyogenes</name>
    <dbReference type="NCBI Taxonomy" id="310300"/>
    <lineage>
        <taxon>Bacteria</taxon>
        <taxon>Pseudomonadati</taxon>
        <taxon>Bacteroidota</taxon>
        <taxon>Bacteroidia</taxon>
        <taxon>Bacteroidales</taxon>
        <taxon>Bacteroidaceae</taxon>
        <taxon>Bacteroides</taxon>
    </lineage>
</organism>
<protein>
    <recommendedName>
        <fullName evidence="3">Lipoprotein</fullName>
    </recommendedName>
</protein>
<dbReference type="PROSITE" id="PS51257">
    <property type="entry name" value="PROKAR_LIPOPROTEIN"/>
    <property type="match status" value="1"/>
</dbReference>
<sequence>MKRIRNFVLFFVAFTLLYACRREGHSDITIVNHSDRSISVQEQYPGNPESEFIPLFRCGNGATRILPNSQLIIPNEDGPPGLGGVWESYFKRNKYLQFLIMDFDIYWEYHSKPCDIIRKCVPILHVYRLTLEDLERMDWKVVYPPVE</sequence>
<dbReference type="RefSeq" id="WP_148730335.1">
    <property type="nucleotide sequence ID" value="NZ_VKLW01000009.1"/>
</dbReference>
<evidence type="ECO:0000313" key="2">
    <source>
        <dbReference type="Proteomes" id="UP000324383"/>
    </source>
</evidence>
<keyword evidence="2" id="KW-1185">Reference proteome</keyword>